<evidence type="ECO:0000256" key="4">
    <source>
        <dbReference type="ARBA" id="ARBA00022692"/>
    </source>
</evidence>
<accession>A0A4R6UB98</accession>
<evidence type="ECO:0000256" key="5">
    <source>
        <dbReference type="ARBA" id="ARBA00022989"/>
    </source>
</evidence>
<evidence type="ECO:0000256" key="3">
    <source>
        <dbReference type="ARBA" id="ARBA00022475"/>
    </source>
</evidence>
<dbReference type="PROSITE" id="PS50928">
    <property type="entry name" value="ABC_TM1"/>
    <property type="match status" value="1"/>
</dbReference>
<feature type="transmembrane region" description="Helical" evidence="7">
    <location>
        <begin position="232"/>
        <end position="256"/>
    </location>
</feature>
<comment type="caution">
    <text evidence="9">The sequence shown here is derived from an EMBL/GenBank/DDBJ whole genome shotgun (WGS) entry which is preliminary data.</text>
</comment>
<feature type="transmembrane region" description="Helical" evidence="7">
    <location>
        <begin position="144"/>
        <end position="169"/>
    </location>
</feature>
<feature type="domain" description="ABC transmembrane type-1" evidence="8">
    <location>
        <begin position="98"/>
        <end position="313"/>
    </location>
</feature>
<name>A0A4R6UB98_9BACI</name>
<comment type="similarity">
    <text evidence="7">Belongs to the binding-protein-dependent transport system permease family.</text>
</comment>
<dbReference type="SUPFAM" id="SSF161098">
    <property type="entry name" value="MetI-like"/>
    <property type="match status" value="1"/>
</dbReference>
<gene>
    <name evidence="9" type="ORF">EV213_10680</name>
</gene>
<feature type="transmembrane region" description="Helical" evidence="7">
    <location>
        <begin position="297"/>
        <end position="317"/>
    </location>
</feature>
<feature type="transmembrane region" description="Helical" evidence="7">
    <location>
        <begin position="32"/>
        <end position="52"/>
    </location>
</feature>
<dbReference type="AlphaFoldDB" id="A0A4R6UB98"/>
<evidence type="ECO:0000256" key="1">
    <source>
        <dbReference type="ARBA" id="ARBA00004651"/>
    </source>
</evidence>
<keyword evidence="3" id="KW-1003">Cell membrane</keyword>
<dbReference type="InterPro" id="IPR050809">
    <property type="entry name" value="UgpAE/MalFG_permease"/>
</dbReference>
<dbReference type="GO" id="GO:0055085">
    <property type="term" value="P:transmembrane transport"/>
    <property type="evidence" value="ECO:0007669"/>
    <property type="project" value="InterPro"/>
</dbReference>
<protein>
    <submittedName>
        <fullName evidence="9">Putative aldouronate transport system permease protein</fullName>
    </submittedName>
</protein>
<evidence type="ECO:0000256" key="6">
    <source>
        <dbReference type="ARBA" id="ARBA00023136"/>
    </source>
</evidence>
<evidence type="ECO:0000256" key="7">
    <source>
        <dbReference type="RuleBase" id="RU363032"/>
    </source>
</evidence>
<dbReference type="GO" id="GO:0005886">
    <property type="term" value="C:plasma membrane"/>
    <property type="evidence" value="ECO:0007669"/>
    <property type="project" value="UniProtKB-SubCell"/>
</dbReference>
<dbReference type="EMBL" id="SNYJ01000006">
    <property type="protein sequence ID" value="TDQ40364.1"/>
    <property type="molecule type" value="Genomic_DNA"/>
</dbReference>
<organism evidence="9 10">
    <name type="scientific">Aureibacillus halotolerans</name>
    <dbReference type="NCBI Taxonomy" id="1508390"/>
    <lineage>
        <taxon>Bacteria</taxon>
        <taxon>Bacillati</taxon>
        <taxon>Bacillota</taxon>
        <taxon>Bacilli</taxon>
        <taxon>Bacillales</taxon>
        <taxon>Bacillaceae</taxon>
        <taxon>Aureibacillus</taxon>
    </lineage>
</organism>
<dbReference type="Gene3D" id="1.10.3720.10">
    <property type="entry name" value="MetI-like"/>
    <property type="match status" value="1"/>
</dbReference>
<dbReference type="PANTHER" id="PTHR43227:SF11">
    <property type="entry name" value="BLL4140 PROTEIN"/>
    <property type="match status" value="1"/>
</dbReference>
<sequence length="325" mass="36287">MMKFNRIAGNESAPAIQKDVIARSRKLRRKRLLRQNLPLFIMFAPVLIYFLLFKYGPILGLVIAFKQYSLAGGVFGSPWVGMANFEMLFNTPQMLNIIRNTLMLSVLQVVVGFPLPILLAILLNEVRKSWFKKSVQTLVYLPHFFSWVVIAGIVIAMLSMESGIINVWVQKLTGDVYPFLYEPVAWVAVLLASGVWKTTGFSAIIYLAALSAINPSLYESASMDGANKFRQIWHVTLPGISGTIILMLILSMGQIMEVGFDQVFMLQNSVVAGVSEVISTYVYKIGLLGAQYSVTTALGFFESLVGLVLVLTANWIARRFNRGLW</sequence>
<comment type="subcellular location">
    <subcellularLocation>
        <location evidence="1 7">Cell membrane</location>
        <topology evidence="1 7">Multi-pass membrane protein</topology>
    </subcellularLocation>
</comment>
<evidence type="ECO:0000313" key="10">
    <source>
        <dbReference type="Proteomes" id="UP000295632"/>
    </source>
</evidence>
<feature type="transmembrane region" description="Helical" evidence="7">
    <location>
        <begin position="102"/>
        <end position="124"/>
    </location>
</feature>
<reference evidence="9 10" key="1">
    <citation type="submission" date="2019-03" db="EMBL/GenBank/DDBJ databases">
        <title>Genomic Encyclopedia of Type Strains, Phase IV (KMG-IV): sequencing the most valuable type-strain genomes for metagenomic binning, comparative biology and taxonomic classification.</title>
        <authorList>
            <person name="Goeker M."/>
        </authorList>
    </citation>
    <scope>NUCLEOTIDE SEQUENCE [LARGE SCALE GENOMIC DNA]</scope>
    <source>
        <strain evidence="9 10">DSM 28697</strain>
    </source>
</reference>
<keyword evidence="10" id="KW-1185">Reference proteome</keyword>
<dbReference type="Proteomes" id="UP000295632">
    <property type="component" value="Unassembled WGS sequence"/>
</dbReference>
<keyword evidence="5 7" id="KW-1133">Transmembrane helix</keyword>
<evidence type="ECO:0000313" key="9">
    <source>
        <dbReference type="EMBL" id="TDQ40364.1"/>
    </source>
</evidence>
<evidence type="ECO:0000256" key="2">
    <source>
        <dbReference type="ARBA" id="ARBA00022448"/>
    </source>
</evidence>
<dbReference type="Pfam" id="PF00528">
    <property type="entry name" value="BPD_transp_1"/>
    <property type="match status" value="1"/>
</dbReference>
<dbReference type="InterPro" id="IPR035906">
    <property type="entry name" value="MetI-like_sf"/>
</dbReference>
<keyword evidence="2 7" id="KW-0813">Transport</keyword>
<keyword evidence="4 7" id="KW-0812">Transmembrane</keyword>
<dbReference type="PANTHER" id="PTHR43227">
    <property type="entry name" value="BLL4140 PROTEIN"/>
    <property type="match status" value="1"/>
</dbReference>
<evidence type="ECO:0000259" key="8">
    <source>
        <dbReference type="PROSITE" id="PS50928"/>
    </source>
</evidence>
<dbReference type="InterPro" id="IPR000515">
    <property type="entry name" value="MetI-like"/>
</dbReference>
<keyword evidence="6 7" id="KW-0472">Membrane</keyword>
<dbReference type="CDD" id="cd06261">
    <property type="entry name" value="TM_PBP2"/>
    <property type="match status" value="1"/>
</dbReference>
<proteinExistence type="inferred from homology"/>